<proteinExistence type="predicted"/>
<dbReference type="PANTHER" id="PTHR32332">
    <property type="entry name" value="2-NITROPROPANE DIOXYGENASE"/>
    <property type="match status" value="1"/>
</dbReference>
<dbReference type="Proteomes" id="UP000220106">
    <property type="component" value="Unassembled WGS sequence"/>
</dbReference>
<dbReference type="GO" id="GO:0051213">
    <property type="term" value="F:dioxygenase activity"/>
    <property type="evidence" value="ECO:0007669"/>
    <property type="project" value="UniProtKB-KW"/>
</dbReference>
<evidence type="ECO:0000256" key="2">
    <source>
        <dbReference type="ARBA" id="ARBA00013457"/>
    </source>
</evidence>
<dbReference type="InterPro" id="IPR013785">
    <property type="entry name" value="Aldolase_TIM"/>
</dbReference>
<dbReference type="SUPFAM" id="SSF51412">
    <property type="entry name" value="Inosine monophosphate dehydrogenase (IMPDH)"/>
    <property type="match status" value="1"/>
</dbReference>
<dbReference type="Gene3D" id="3.20.20.70">
    <property type="entry name" value="Aldolase class I"/>
    <property type="match status" value="1"/>
</dbReference>
<evidence type="ECO:0000256" key="5">
    <source>
        <dbReference type="ARBA" id="ARBA00023002"/>
    </source>
</evidence>
<organism evidence="6 7">
    <name type="scientific">Peribacillus butanolivorans</name>
    <dbReference type="NCBI Taxonomy" id="421767"/>
    <lineage>
        <taxon>Bacteria</taxon>
        <taxon>Bacillati</taxon>
        <taxon>Bacillota</taxon>
        <taxon>Bacilli</taxon>
        <taxon>Bacillales</taxon>
        <taxon>Bacillaceae</taxon>
        <taxon>Peribacillus</taxon>
    </lineage>
</organism>
<name>A0AAX0S1B9_9BACI</name>
<evidence type="ECO:0000256" key="1">
    <source>
        <dbReference type="ARBA" id="ARBA00003535"/>
    </source>
</evidence>
<dbReference type="GO" id="GO:0018580">
    <property type="term" value="F:nitronate monooxygenase activity"/>
    <property type="evidence" value="ECO:0007669"/>
    <property type="project" value="InterPro"/>
</dbReference>
<dbReference type="Pfam" id="PF03060">
    <property type="entry name" value="NMO"/>
    <property type="match status" value="2"/>
</dbReference>
<dbReference type="InterPro" id="IPR004136">
    <property type="entry name" value="NMO"/>
</dbReference>
<keyword evidence="6" id="KW-0223">Dioxygenase</keyword>
<protein>
    <recommendedName>
        <fullName evidence="2">Probable nitronate monooxygenase</fullName>
    </recommendedName>
</protein>
<comment type="caution">
    <text evidence="6">The sequence shown here is derived from an EMBL/GenBank/DDBJ whole genome shotgun (WGS) entry which is preliminary data.</text>
</comment>
<keyword evidence="3" id="KW-0285">Flavoprotein</keyword>
<keyword evidence="4" id="KW-0288">FMN</keyword>
<evidence type="ECO:0000313" key="6">
    <source>
        <dbReference type="EMBL" id="PEJ31597.1"/>
    </source>
</evidence>
<keyword evidence="5" id="KW-0560">Oxidoreductase</keyword>
<dbReference type="EMBL" id="NUEQ01000027">
    <property type="protein sequence ID" value="PEJ31597.1"/>
    <property type="molecule type" value="Genomic_DNA"/>
</dbReference>
<evidence type="ECO:0000256" key="3">
    <source>
        <dbReference type="ARBA" id="ARBA00022630"/>
    </source>
</evidence>
<dbReference type="AlphaFoldDB" id="A0AAX0S1B9"/>
<evidence type="ECO:0000256" key="4">
    <source>
        <dbReference type="ARBA" id="ARBA00022643"/>
    </source>
</evidence>
<dbReference type="PANTHER" id="PTHR32332:SF20">
    <property type="entry name" value="2-NITROPROPANE DIOXYGENASE-LIKE PROTEIN"/>
    <property type="match status" value="1"/>
</dbReference>
<sequence>MKHICDFFSIKYPIIQGGMGNISNASLAAAVSNAGGLGTIGCGTMNPEQVETIILETKEKTNNTFALNIPINVSPYTDELINLVFKHDIPIVSLSAGNPAPYIPLLHKKNIKVIAIVASVKHAQKAQDAGADVLVAEGFEAAGINSNLELTTFTLIPQISKNVTVPVFAAGGIGNGQGLAAALMLGASGVQLGTRLIATKEAPFHPSYKQKLLKAIDNDTCILGRSVGQVRRVLKDPYTVKVLDLEKKGLSPVDYREMTSEEHHINGAIHGDVRNGFMNSGQVAGLIDDIPTVKELLDGMMNDAKKQMEDKLNSLSMTFTQM</sequence>
<dbReference type="RefSeq" id="WP_098176525.1">
    <property type="nucleotide sequence ID" value="NZ_NUEQ01000027.1"/>
</dbReference>
<evidence type="ECO:0000313" key="7">
    <source>
        <dbReference type="Proteomes" id="UP000220106"/>
    </source>
</evidence>
<gene>
    <name evidence="6" type="ORF">CN689_15440</name>
</gene>
<comment type="function">
    <text evidence="1">Nitronate monooxygenase that uses molecular oxygen to catalyze the oxidative denitrification of alkyl nitronates. Acts on propionate 3-nitronate (P3N), the presumed physiological substrate. Probably functions in the detoxification of P3N, a metabolic poison produced by plants and fungi as a defense mechanism.</text>
</comment>
<dbReference type="CDD" id="cd04730">
    <property type="entry name" value="NPD_like"/>
    <property type="match status" value="1"/>
</dbReference>
<reference evidence="6 7" key="1">
    <citation type="submission" date="2017-09" db="EMBL/GenBank/DDBJ databases">
        <title>Large-scale bioinformatics analysis of Bacillus genomes uncovers conserved roles of natural products in bacterial physiology.</title>
        <authorList>
            <consortium name="Agbiome Team Llc"/>
            <person name="Bleich R.M."/>
            <person name="Kirk G.J."/>
            <person name="Santa Maria K.C."/>
            <person name="Allen S.E."/>
            <person name="Farag S."/>
            <person name="Shank E.A."/>
            <person name="Bowers A."/>
        </authorList>
    </citation>
    <scope>NUCLEOTIDE SEQUENCE [LARGE SCALE GENOMIC DNA]</scope>
    <source>
        <strain evidence="6 7">AFS003229</strain>
    </source>
</reference>
<accession>A0AAX0S1B9</accession>